<evidence type="ECO:0000256" key="2">
    <source>
        <dbReference type="ARBA" id="ARBA00022473"/>
    </source>
</evidence>
<evidence type="ECO:0000256" key="3">
    <source>
        <dbReference type="ARBA" id="ARBA00022723"/>
    </source>
</evidence>
<dbReference type="GO" id="GO:0003677">
    <property type="term" value="F:DNA binding"/>
    <property type="evidence" value="ECO:0007669"/>
    <property type="project" value="UniProtKB-KW"/>
</dbReference>
<gene>
    <name evidence="17" type="ORF">ILEXP_LOCUS10256</name>
</gene>
<keyword evidence="9" id="KW-0539">Nucleus</keyword>
<dbReference type="InterPro" id="IPR000433">
    <property type="entry name" value="Znf_ZZ"/>
</dbReference>
<keyword evidence="7" id="KW-0238">DNA-binding</keyword>
<dbReference type="GO" id="GO:0005634">
    <property type="term" value="C:nucleus"/>
    <property type="evidence" value="ECO:0007669"/>
    <property type="project" value="UniProtKB-SubCell"/>
</dbReference>
<dbReference type="GO" id="GO:0008270">
    <property type="term" value="F:zinc ion binding"/>
    <property type="evidence" value="ECO:0007669"/>
    <property type="project" value="UniProtKB-KW"/>
</dbReference>
<keyword evidence="3" id="KW-0479">Metal-binding</keyword>
<dbReference type="PROSITE" id="PS50934">
    <property type="entry name" value="SWIRM"/>
    <property type="match status" value="1"/>
</dbReference>
<proteinExistence type="predicted"/>
<keyword evidence="6" id="KW-0805">Transcription regulation</keyword>
<feature type="compositionally biased region" description="Basic and acidic residues" evidence="11">
    <location>
        <begin position="782"/>
        <end position="793"/>
    </location>
</feature>
<evidence type="ECO:0000259" key="13">
    <source>
        <dbReference type="PROSITE" id="PS50135"/>
    </source>
</evidence>
<evidence type="ECO:0000256" key="6">
    <source>
        <dbReference type="ARBA" id="ARBA00023015"/>
    </source>
</evidence>
<feature type="region of interest" description="Disordered" evidence="11">
    <location>
        <begin position="443"/>
        <end position="516"/>
    </location>
</feature>
<dbReference type="PROSITE" id="PS51294">
    <property type="entry name" value="HTH_MYB"/>
    <property type="match status" value="1"/>
</dbReference>
<dbReference type="InterPro" id="IPR032451">
    <property type="entry name" value="SMARCC_C"/>
</dbReference>
<dbReference type="CDD" id="cd02336">
    <property type="entry name" value="ZZ_RSC8"/>
    <property type="match status" value="1"/>
</dbReference>
<evidence type="ECO:0000256" key="4">
    <source>
        <dbReference type="ARBA" id="ARBA00022771"/>
    </source>
</evidence>
<evidence type="ECO:0000256" key="7">
    <source>
        <dbReference type="ARBA" id="ARBA00023125"/>
    </source>
</evidence>
<dbReference type="PROSITE" id="PS50090">
    <property type="entry name" value="MYB_LIKE"/>
    <property type="match status" value="1"/>
</dbReference>
<dbReference type="CDD" id="cd00167">
    <property type="entry name" value="SANT"/>
    <property type="match status" value="1"/>
</dbReference>
<dbReference type="InterPro" id="IPR017884">
    <property type="entry name" value="SANT_dom"/>
</dbReference>
<dbReference type="InterPro" id="IPR041984">
    <property type="entry name" value="Rsc8/Ssr1/Ssr2_ZZ"/>
</dbReference>
<feature type="region of interest" description="Disordered" evidence="11">
    <location>
        <begin position="685"/>
        <end position="793"/>
    </location>
</feature>
<evidence type="ECO:0000256" key="8">
    <source>
        <dbReference type="ARBA" id="ARBA00023163"/>
    </source>
</evidence>
<dbReference type="InterPro" id="IPR036388">
    <property type="entry name" value="WH-like_DNA-bd_sf"/>
</dbReference>
<dbReference type="Pfam" id="PF04433">
    <property type="entry name" value="SWIRM"/>
    <property type="match status" value="1"/>
</dbReference>
<feature type="domain" description="Myb-like" evidence="12">
    <location>
        <begin position="374"/>
        <end position="424"/>
    </location>
</feature>
<evidence type="ECO:0000256" key="1">
    <source>
        <dbReference type="ARBA" id="ARBA00004123"/>
    </source>
</evidence>
<dbReference type="InterPro" id="IPR043145">
    <property type="entry name" value="Znf_ZZ_sf"/>
</dbReference>
<dbReference type="Gene3D" id="3.30.60.90">
    <property type="match status" value="1"/>
</dbReference>
<feature type="compositionally biased region" description="Polar residues" evidence="11">
    <location>
        <begin position="939"/>
        <end position="957"/>
    </location>
</feature>
<evidence type="ECO:0000256" key="9">
    <source>
        <dbReference type="ARBA" id="ARBA00023242"/>
    </source>
</evidence>
<sequence>MEEKRKDIGTLQPANYATATPSKPSEAMAVEPTSSRRRGGPKRKAGNISGSGNSSTSQTMSLKRQAREKPQAVPFPSIHHNGPCTRARQLPNNNSAASPLDSVALVKSEAADAVAKPVGSGGEAVKSEELKGVKEDLEVLEAKIEAEYKVTRSRGANAHVVPNHCGWFSWNKIHLLEEKSLPSFFNGKSESRTPAIYLEIRNWIINKFHANPDTQIELKDLSELSVGDLEAKQEVMDFLDYWGLMNYHPFLQTESAVLGAADADGLAMTDSLVEKLYRFETELSHKPVVPRTNVATQTVPCGLFPESAVAEESVKSEGPSVEYHCNFCSADCSRKRYHCQIQADYDLCSECFNNGKFDSDMSPSDFILMEPAEAAGVNGGKWTDQETLLLLEALELFKENWNEIAEHVATKTKAQCILHFVQMPIEDMFMDCDDEIDANFKENADPVSTNDDAVVSKDAPASKSADPVSTHTSTSTSKDTTEMTGSKDNAFGNQRLSSPVEISKPEDASEPNVNDETGENCALKALKEAFEAVGSLPSPGKQLSFAEVGNPAMALAAFLVRLAEPNIVAISARSSLKSIMGNSSGVQLAARHCFLLEDPSDDKQKAADSERDVTGMVEPEAKKDETQNDVKQKEKKSDLKFDDSGLSDDHKNEGNKDSVAQEKVVNFSSNVLRADKSCTAKEPDVIGTPKVVEPAPLTKSDIPDLPKEQTPSNEEESNDLTSKVKLPPSSSKDGASIGGPFQSSERVDMTNSVTLEKKESEHTIASSSRVENGANTGEEEAKDCKNENKDPLETRNDINIDKVKCAAVTALSAAAVKAKLLAYQEEDQIRQLATSLIEKLLHKLETKLAFFSEMESVVLRVREQLERSKQRLYHERAQIIAARLGISASSTRPMPQSLAPNRAAMAYANSAPRPPMSMTSQRPPMIRPMMASGPPPNPFASSTVAGNSVQPSNQDKLSSVGMK</sequence>
<evidence type="ECO:0000256" key="10">
    <source>
        <dbReference type="PROSITE-ProRule" id="PRU00228"/>
    </source>
</evidence>
<feature type="region of interest" description="Disordered" evidence="11">
    <location>
        <begin position="909"/>
        <end position="963"/>
    </location>
</feature>
<feature type="region of interest" description="Disordered" evidence="11">
    <location>
        <begin position="600"/>
        <end position="662"/>
    </location>
</feature>
<dbReference type="Gene3D" id="1.10.10.10">
    <property type="entry name" value="Winged helix-like DNA-binding domain superfamily/Winged helix DNA-binding domain"/>
    <property type="match status" value="1"/>
</dbReference>
<dbReference type="PROSITE" id="PS50135">
    <property type="entry name" value="ZF_ZZ_2"/>
    <property type="match status" value="1"/>
</dbReference>
<name>A0ABC8RC99_9AQUA</name>
<dbReference type="Pfam" id="PF00569">
    <property type="entry name" value="ZZ"/>
    <property type="match status" value="1"/>
</dbReference>
<dbReference type="PROSITE" id="PS51293">
    <property type="entry name" value="SANT"/>
    <property type="match status" value="1"/>
</dbReference>
<feature type="region of interest" description="Disordered" evidence="11">
    <location>
        <begin position="1"/>
        <end position="98"/>
    </location>
</feature>
<dbReference type="SUPFAM" id="SSF57850">
    <property type="entry name" value="RING/U-box"/>
    <property type="match status" value="1"/>
</dbReference>
<keyword evidence="2" id="KW-0217">Developmental protein</keyword>
<dbReference type="InterPro" id="IPR017930">
    <property type="entry name" value="Myb_dom"/>
</dbReference>
<feature type="domain" description="ZZ-type" evidence="13">
    <location>
        <begin position="320"/>
        <end position="374"/>
    </location>
</feature>
<evidence type="ECO:0000256" key="5">
    <source>
        <dbReference type="ARBA" id="ARBA00022833"/>
    </source>
</evidence>
<evidence type="ECO:0000259" key="15">
    <source>
        <dbReference type="PROSITE" id="PS51293"/>
    </source>
</evidence>
<keyword evidence="5" id="KW-0862">Zinc</keyword>
<keyword evidence="4 10" id="KW-0863">Zinc-finger</keyword>
<evidence type="ECO:0008006" key="19">
    <source>
        <dbReference type="Google" id="ProtNLM"/>
    </source>
</evidence>
<feature type="domain" description="SANT" evidence="15">
    <location>
        <begin position="381"/>
        <end position="428"/>
    </location>
</feature>
<feature type="compositionally biased region" description="Polar residues" evidence="11">
    <location>
        <begin position="12"/>
        <end position="23"/>
    </location>
</feature>
<dbReference type="PANTHER" id="PTHR12802:SF41">
    <property type="entry name" value="BRAHMA ASSOCIATED PROTEIN 155 KDA"/>
    <property type="match status" value="1"/>
</dbReference>
<feature type="compositionally biased region" description="Basic residues" evidence="11">
    <location>
        <begin position="35"/>
        <end position="45"/>
    </location>
</feature>
<feature type="compositionally biased region" description="Polar residues" evidence="11">
    <location>
        <begin position="741"/>
        <end position="754"/>
    </location>
</feature>
<keyword evidence="8" id="KW-0804">Transcription</keyword>
<dbReference type="InterPro" id="IPR009057">
    <property type="entry name" value="Homeodomain-like_sf"/>
</dbReference>
<evidence type="ECO:0000259" key="12">
    <source>
        <dbReference type="PROSITE" id="PS50090"/>
    </source>
</evidence>
<dbReference type="Pfam" id="PF16495">
    <property type="entry name" value="SWIRM-assoc_1"/>
    <property type="match status" value="1"/>
</dbReference>
<dbReference type="PROSITE" id="PS01357">
    <property type="entry name" value="ZF_ZZ_1"/>
    <property type="match status" value="1"/>
</dbReference>
<comment type="subcellular location">
    <subcellularLocation>
        <location evidence="1">Nucleus</location>
    </subcellularLocation>
</comment>
<evidence type="ECO:0000256" key="11">
    <source>
        <dbReference type="SAM" id="MobiDB-lite"/>
    </source>
</evidence>
<evidence type="ECO:0000313" key="18">
    <source>
        <dbReference type="Proteomes" id="UP001642360"/>
    </source>
</evidence>
<reference evidence="17 18" key="1">
    <citation type="submission" date="2024-02" db="EMBL/GenBank/DDBJ databases">
        <authorList>
            <person name="Vignale AGUSTIN F."/>
            <person name="Sosa J E."/>
            <person name="Modenutti C."/>
        </authorList>
    </citation>
    <scope>NUCLEOTIDE SEQUENCE [LARGE SCALE GENOMIC DNA]</scope>
</reference>
<feature type="compositionally biased region" description="Basic and acidic residues" evidence="11">
    <location>
        <begin position="601"/>
        <end position="660"/>
    </location>
</feature>
<dbReference type="Pfam" id="PF00249">
    <property type="entry name" value="Myb_DNA-binding"/>
    <property type="match status" value="1"/>
</dbReference>
<dbReference type="Gene3D" id="1.10.10.60">
    <property type="entry name" value="Homeodomain-like"/>
    <property type="match status" value="1"/>
</dbReference>
<evidence type="ECO:0000313" key="17">
    <source>
        <dbReference type="EMBL" id="CAK9142574.1"/>
    </source>
</evidence>
<dbReference type="EMBL" id="CAUOFW020001236">
    <property type="protein sequence ID" value="CAK9142574.1"/>
    <property type="molecule type" value="Genomic_DNA"/>
</dbReference>
<accession>A0ABC8RC99</accession>
<feature type="domain" description="HTH myb-type" evidence="16">
    <location>
        <begin position="374"/>
        <end position="416"/>
    </location>
</feature>
<keyword evidence="18" id="KW-1185">Reference proteome</keyword>
<dbReference type="InterPro" id="IPR007526">
    <property type="entry name" value="SWIRM"/>
</dbReference>
<feature type="compositionally biased region" description="Low complexity" evidence="11">
    <location>
        <begin position="46"/>
        <end position="61"/>
    </location>
</feature>
<feature type="compositionally biased region" description="Polar residues" evidence="11">
    <location>
        <begin position="763"/>
        <end position="775"/>
    </location>
</feature>
<dbReference type="AlphaFoldDB" id="A0ABC8RC99"/>
<protein>
    <recommendedName>
        <fullName evidence="19">SWI/SNF complex subunit SWI3D</fullName>
    </recommendedName>
</protein>
<feature type="compositionally biased region" description="Low complexity" evidence="11">
    <location>
        <begin position="469"/>
        <end position="484"/>
    </location>
</feature>
<evidence type="ECO:0000259" key="14">
    <source>
        <dbReference type="PROSITE" id="PS50934"/>
    </source>
</evidence>
<dbReference type="PANTHER" id="PTHR12802">
    <property type="entry name" value="SWI/SNF COMPLEX-RELATED"/>
    <property type="match status" value="1"/>
</dbReference>
<organism evidence="17 18">
    <name type="scientific">Ilex paraguariensis</name>
    <name type="common">yerba mate</name>
    <dbReference type="NCBI Taxonomy" id="185542"/>
    <lineage>
        <taxon>Eukaryota</taxon>
        <taxon>Viridiplantae</taxon>
        <taxon>Streptophyta</taxon>
        <taxon>Embryophyta</taxon>
        <taxon>Tracheophyta</taxon>
        <taxon>Spermatophyta</taxon>
        <taxon>Magnoliopsida</taxon>
        <taxon>eudicotyledons</taxon>
        <taxon>Gunneridae</taxon>
        <taxon>Pentapetalae</taxon>
        <taxon>asterids</taxon>
        <taxon>campanulids</taxon>
        <taxon>Aquifoliales</taxon>
        <taxon>Aquifoliaceae</taxon>
        <taxon>Ilex</taxon>
    </lineage>
</organism>
<dbReference type="Proteomes" id="UP001642360">
    <property type="component" value="Unassembled WGS sequence"/>
</dbReference>
<dbReference type="SMART" id="SM00717">
    <property type="entry name" value="SANT"/>
    <property type="match status" value="1"/>
</dbReference>
<comment type="caution">
    <text evidence="17">The sequence shown here is derived from an EMBL/GenBank/DDBJ whole genome shotgun (WGS) entry which is preliminary data.</text>
</comment>
<dbReference type="SUPFAM" id="SSF46689">
    <property type="entry name" value="Homeodomain-like"/>
    <property type="match status" value="2"/>
</dbReference>
<dbReference type="FunFam" id="1.10.10.60:FF:000014">
    <property type="entry name" value="SWI/SNF complex subunit SMARCC2 isoform C"/>
    <property type="match status" value="1"/>
</dbReference>
<dbReference type="InterPro" id="IPR001005">
    <property type="entry name" value="SANT/Myb"/>
</dbReference>
<evidence type="ECO:0000259" key="16">
    <source>
        <dbReference type="PROSITE" id="PS51294"/>
    </source>
</evidence>
<feature type="domain" description="SWIRM" evidence="14">
    <location>
        <begin position="159"/>
        <end position="256"/>
    </location>
</feature>
<dbReference type="SMART" id="SM00291">
    <property type="entry name" value="ZnF_ZZ"/>
    <property type="match status" value="1"/>
</dbReference>